<evidence type="ECO:0000313" key="3">
    <source>
        <dbReference type="Proteomes" id="UP000027466"/>
    </source>
</evidence>
<keyword evidence="1" id="KW-0732">Signal</keyword>
<organism evidence="2 3">
    <name type="scientific">Caballeronia glathei</name>
    <dbReference type="NCBI Taxonomy" id="60547"/>
    <lineage>
        <taxon>Bacteria</taxon>
        <taxon>Pseudomonadati</taxon>
        <taxon>Pseudomonadota</taxon>
        <taxon>Betaproteobacteria</taxon>
        <taxon>Burkholderiales</taxon>
        <taxon>Burkholderiaceae</taxon>
        <taxon>Caballeronia</taxon>
    </lineage>
</organism>
<dbReference type="Proteomes" id="UP000027466">
    <property type="component" value="Unassembled WGS sequence"/>
</dbReference>
<dbReference type="STRING" id="60547.GCA_000751215_06532"/>
<dbReference type="AlphaFoldDB" id="A0A069PNT5"/>
<name>A0A069PNT5_9BURK</name>
<evidence type="ECO:0000313" key="2">
    <source>
        <dbReference type="EMBL" id="KDR42343.1"/>
    </source>
</evidence>
<protein>
    <submittedName>
        <fullName evidence="2">Uncharacterized protein</fullName>
    </submittedName>
</protein>
<accession>A0A069PNT5</accession>
<reference evidence="2 3" key="1">
    <citation type="submission" date="2014-03" db="EMBL/GenBank/DDBJ databases">
        <title>Draft Genome Sequences of Four Burkholderia Strains.</title>
        <authorList>
            <person name="Liu X.Y."/>
            <person name="Li C.X."/>
            <person name="Xu J.H."/>
        </authorList>
    </citation>
    <scope>NUCLEOTIDE SEQUENCE [LARGE SCALE GENOMIC DNA]</scope>
    <source>
        <strain evidence="2 3">DSM 50014</strain>
    </source>
</reference>
<feature type="chain" id="PRO_5007372253" evidence="1">
    <location>
        <begin position="24"/>
        <end position="270"/>
    </location>
</feature>
<feature type="signal peptide" evidence="1">
    <location>
        <begin position="1"/>
        <end position="23"/>
    </location>
</feature>
<dbReference type="RefSeq" id="WP_051672480.1">
    <property type="nucleotide sequence ID" value="NZ_CADFFX010000023.1"/>
</dbReference>
<gene>
    <name evidence="2" type="ORF">BG61_09595</name>
</gene>
<dbReference type="EMBL" id="JFHC01000017">
    <property type="protein sequence ID" value="KDR42343.1"/>
    <property type="molecule type" value="Genomic_DNA"/>
</dbReference>
<proteinExistence type="predicted"/>
<comment type="caution">
    <text evidence="2">The sequence shown here is derived from an EMBL/GenBank/DDBJ whole genome shotgun (WGS) entry which is preliminary data.</text>
</comment>
<sequence length="270" mass="29641">MKMTVAFLIALFLLTTRVLVAGAAIRYEQDATPNGAATFDIPGAALTSNQESSYDEMLMANGVDPGSNKARVIVAWIRRIQHDPVIRANVHSISRLFMDAQTRANLMADGVARLAPADRLRYARLITKFLDVLVPPDCFGMNDMSEVMSRISLNEVADADIDEYLQILLEALRSSASAAPIDIPTPQQYAAAEITLGRALASELGNDKANLTRYEAYMANPKRATPTEACWGLRVTMHAILAMPEPDRDIVLRYVVTPRSAQVTPSPRRP</sequence>
<keyword evidence="3" id="KW-1185">Reference proteome</keyword>
<evidence type="ECO:0000256" key="1">
    <source>
        <dbReference type="SAM" id="SignalP"/>
    </source>
</evidence>